<dbReference type="SUPFAM" id="SSF52540">
    <property type="entry name" value="P-loop containing nucleoside triphosphate hydrolases"/>
    <property type="match status" value="1"/>
</dbReference>
<proteinExistence type="inferred from homology"/>
<protein>
    <recommendedName>
        <fullName evidence="1">ATP-dependent DNA helicase</fullName>
        <ecNumber evidence="1">5.6.2.3</ecNumber>
    </recommendedName>
</protein>
<dbReference type="GO" id="GO:0043139">
    <property type="term" value="F:5'-3' DNA helicase activity"/>
    <property type="evidence" value="ECO:0007669"/>
    <property type="project" value="UniProtKB-EC"/>
</dbReference>
<keyword evidence="1" id="KW-0067">ATP-binding</keyword>
<evidence type="ECO:0000256" key="1">
    <source>
        <dbReference type="RuleBase" id="RU363044"/>
    </source>
</evidence>
<dbReference type="EMBL" id="KZ350598">
    <property type="protein sequence ID" value="PIO63712.1"/>
    <property type="molecule type" value="Genomic_DNA"/>
</dbReference>
<reference evidence="3 4" key="1">
    <citation type="submission" date="2015-09" db="EMBL/GenBank/DDBJ databases">
        <title>Draft genome of the parasitic nematode Teladorsagia circumcincta isolate WARC Sus (inbred).</title>
        <authorList>
            <person name="Mitreva M."/>
        </authorList>
    </citation>
    <scope>NUCLEOTIDE SEQUENCE [LARGE SCALE GENOMIC DNA]</scope>
    <source>
        <strain evidence="3 4">S</strain>
    </source>
</reference>
<keyword evidence="1" id="KW-0547">Nucleotide-binding</keyword>
<evidence type="ECO:0000313" key="4">
    <source>
        <dbReference type="Proteomes" id="UP000230423"/>
    </source>
</evidence>
<keyword evidence="1" id="KW-0233">DNA recombination</keyword>
<dbReference type="InterPro" id="IPR010285">
    <property type="entry name" value="DNA_helicase_pif1-like_DEAD"/>
</dbReference>
<name>A0A2G9U1X9_TELCI</name>
<dbReference type="InterPro" id="IPR027417">
    <property type="entry name" value="P-loop_NTPase"/>
</dbReference>
<dbReference type="OrthoDB" id="10032644at2759"/>
<sequence length="99" mass="10988">MQNAASDNILAALDGNGDLCIFVDGQGGSGKTYLYITVYNIAVGRRREVMRVAWTGIAANLLRDGRTVSSTIKLNIADENRSTLMKRQQREALQRWART</sequence>
<dbReference type="Pfam" id="PF05970">
    <property type="entry name" value="PIF1"/>
    <property type="match status" value="1"/>
</dbReference>
<comment type="similarity">
    <text evidence="1">Belongs to the helicase family.</text>
</comment>
<comment type="cofactor">
    <cofactor evidence="1">
        <name>Mg(2+)</name>
        <dbReference type="ChEBI" id="CHEBI:18420"/>
    </cofactor>
</comment>
<dbReference type="PANTHER" id="PTHR10492:SF57">
    <property type="entry name" value="ATP-DEPENDENT DNA HELICASE"/>
    <property type="match status" value="1"/>
</dbReference>
<dbReference type="EC" id="5.6.2.3" evidence="1"/>
<dbReference type="AlphaFoldDB" id="A0A2G9U1X9"/>
<comment type="catalytic activity">
    <reaction evidence="1">
        <text>ATP + H2O = ADP + phosphate + H(+)</text>
        <dbReference type="Rhea" id="RHEA:13065"/>
        <dbReference type="ChEBI" id="CHEBI:15377"/>
        <dbReference type="ChEBI" id="CHEBI:15378"/>
        <dbReference type="ChEBI" id="CHEBI:30616"/>
        <dbReference type="ChEBI" id="CHEBI:43474"/>
        <dbReference type="ChEBI" id="CHEBI:456216"/>
        <dbReference type="EC" id="5.6.2.3"/>
    </reaction>
</comment>
<dbReference type="Gene3D" id="3.40.50.300">
    <property type="entry name" value="P-loop containing nucleotide triphosphate hydrolases"/>
    <property type="match status" value="1"/>
</dbReference>
<dbReference type="GO" id="GO:0006281">
    <property type="term" value="P:DNA repair"/>
    <property type="evidence" value="ECO:0007669"/>
    <property type="project" value="UniProtKB-KW"/>
</dbReference>
<dbReference type="GO" id="GO:0000723">
    <property type="term" value="P:telomere maintenance"/>
    <property type="evidence" value="ECO:0007669"/>
    <property type="project" value="InterPro"/>
</dbReference>
<keyword evidence="1" id="KW-0234">DNA repair</keyword>
<feature type="domain" description="DNA helicase Pif1-like DEAD-box helicase" evidence="2">
    <location>
        <begin position="2"/>
        <end position="99"/>
    </location>
</feature>
<keyword evidence="1" id="KW-0347">Helicase</keyword>
<dbReference type="PANTHER" id="PTHR10492">
    <property type="match status" value="1"/>
</dbReference>
<accession>A0A2G9U1X9</accession>
<dbReference type="GO" id="GO:0006310">
    <property type="term" value="P:DNA recombination"/>
    <property type="evidence" value="ECO:0007669"/>
    <property type="project" value="UniProtKB-KW"/>
</dbReference>
<evidence type="ECO:0000259" key="2">
    <source>
        <dbReference type="Pfam" id="PF05970"/>
    </source>
</evidence>
<keyword evidence="1" id="KW-0378">Hydrolase</keyword>
<keyword evidence="1" id="KW-0227">DNA damage</keyword>
<dbReference type="Proteomes" id="UP000230423">
    <property type="component" value="Unassembled WGS sequence"/>
</dbReference>
<evidence type="ECO:0000313" key="3">
    <source>
        <dbReference type="EMBL" id="PIO63712.1"/>
    </source>
</evidence>
<gene>
    <name evidence="3" type="ORF">TELCIR_14680</name>
</gene>
<keyword evidence="4" id="KW-1185">Reference proteome</keyword>
<dbReference type="GO" id="GO:0005524">
    <property type="term" value="F:ATP binding"/>
    <property type="evidence" value="ECO:0007669"/>
    <property type="project" value="UniProtKB-KW"/>
</dbReference>
<dbReference type="GO" id="GO:0016887">
    <property type="term" value="F:ATP hydrolysis activity"/>
    <property type="evidence" value="ECO:0007669"/>
    <property type="project" value="RHEA"/>
</dbReference>
<organism evidence="3 4">
    <name type="scientific">Teladorsagia circumcincta</name>
    <name type="common">Brown stomach worm</name>
    <name type="synonym">Ostertagia circumcincta</name>
    <dbReference type="NCBI Taxonomy" id="45464"/>
    <lineage>
        <taxon>Eukaryota</taxon>
        <taxon>Metazoa</taxon>
        <taxon>Ecdysozoa</taxon>
        <taxon>Nematoda</taxon>
        <taxon>Chromadorea</taxon>
        <taxon>Rhabditida</taxon>
        <taxon>Rhabditina</taxon>
        <taxon>Rhabditomorpha</taxon>
        <taxon>Strongyloidea</taxon>
        <taxon>Trichostrongylidae</taxon>
        <taxon>Teladorsagia</taxon>
    </lineage>
</organism>